<dbReference type="EC" id="2.1.1.137" evidence="4"/>
<dbReference type="CDD" id="cd02440">
    <property type="entry name" value="AdoMet_MTases"/>
    <property type="match status" value="1"/>
</dbReference>
<keyword evidence="1 10" id="KW-0808">Transferase</keyword>
<comment type="catalytic activity">
    <reaction evidence="6">
        <text>arsenic triglutathione + [thioredoxin]-dithiol + S-adenosyl-L-methionine + 2 H2O = methylarsonous acid + [thioredoxin]-disulfide + 3 glutathione + S-adenosyl-L-homocysteine + H(+)</text>
        <dbReference type="Rhea" id="RHEA:69460"/>
        <dbReference type="Rhea" id="RHEA-COMP:10698"/>
        <dbReference type="Rhea" id="RHEA-COMP:10700"/>
        <dbReference type="ChEBI" id="CHEBI:15377"/>
        <dbReference type="ChEBI" id="CHEBI:15378"/>
        <dbReference type="ChEBI" id="CHEBI:17826"/>
        <dbReference type="ChEBI" id="CHEBI:29950"/>
        <dbReference type="ChEBI" id="CHEBI:50058"/>
        <dbReference type="ChEBI" id="CHEBI:57856"/>
        <dbReference type="ChEBI" id="CHEBI:57925"/>
        <dbReference type="ChEBI" id="CHEBI:59789"/>
        <dbReference type="ChEBI" id="CHEBI:183640"/>
        <dbReference type="EC" id="2.1.1.137"/>
    </reaction>
</comment>
<evidence type="ECO:0000256" key="6">
    <source>
        <dbReference type="ARBA" id="ARBA00047941"/>
    </source>
</evidence>
<dbReference type="GO" id="GO:0030791">
    <property type="term" value="F:arsenite methyltransferase activity"/>
    <property type="evidence" value="ECO:0007669"/>
    <property type="project" value="UniProtKB-EC"/>
</dbReference>
<dbReference type="InterPro" id="IPR029063">
    <property type="entry name" value="SAM-dependent_MTases_sf"/>
</dbReference>
<dbReference type="PANTHER" id="PTHR43675">
    <property type="entry name" value="ARSENITE METHYLTRANSFERASE"/>
    <property type="match status" value="1"/>
</dbReference>
<dbReference type="Pfam" id="PF13847">
    <property type="entry name" value="Methyltransf_31"/>
    <property type="match status" value="1"/>
</dbReference>
<dbReference type="GO" id="GO:0032259">
    <property type="term" value="P:methylation"/>
    <property type="evidence" value="ECO:0007669"/>
    <property type="project" value="UniProtKB-KW"/>
</dbReference>
<evidence type="ECO:0000259" key="9">
    <source>
        <dbReference type="Pfam" id="PF13847"/>
    </source>
</evidence>
<dbReference type="SUPFAM" id="SSF53335">
    <property type="entry name" value="S-adenosyl-L-methionine-dependent methyltransferases"/>
    <property type="match status" value="1"/>
</dbReference>
<protein>
    <recommendedName>
        <fullName evidence="5">Arsenite methyltransferase</fullName>
        <ecNumber evidence="4">2.1.1.137</ecNumber>
    </recommendedName>
</protein>
<evidence type="ECO:0000256" key="7">
    <source>
        <dbReference type="ARBA" id="ARBA00047943"/>
    </source>
</evidence>
<dbReference type="Gene3D" id="3.40.50.150">
    <property type="entry name" value="Vaccinia Virus protein VP39"/>
    <property type="match status" value="1"/>
</dbReference>
<keyword evidence="10" id="KW-0489">Methyltransferase</keyword>
<proteinExistence type="inferred from homology"/>
<dbReference type="AlphaFoldDB" id="A0A559KKN5"/>
<reference evidence="10 11" key="1">
    <citation type="journal article" date="2019" name="Microbiol. Resour. Announc.">
        <title>High-quality draft genome sequence of Fusarium oxysporum f. sp. cubense strain 160527, a causal agent of Panama disease.</title>
        <authorList>
            <person name="Asai S."/>
            <person name="Ayukawa Y."/>
            <person name="Gan P."/>
            <person name="Masuda S."/>
            <person name="Komatsu K."/>
            <person name="Shirasu K."/>
            <person name="Arie T."/>
        </authorList>
    </citation>
    <scope>NUCLEOTIDE SEQUENCE [LARGE SCALE GENOMIC DNA]</scope>
    <source>
        <strain evidence="10 11">160527</strain>
    </source>
</reference>
<sequence>MSKPLPKRLGTQKKSLLASPEGETVIDLGSGAGFDIFMAAKRVGPTGIAIGVDTNKNMVDKANANKAHTDPSNVQFIESAITSIPLLDNTADCVINLVPAAEKQLEFNEIFRLLNPGGRIAISDILARKEFTEEMKKSITLYTGCIAGASQVSDYETFLKNAGFYDVLIVDSTNDLNVYCTASEAKASYCGIHTAEEEEEALSCCRAKVKEICCKPEEKDSCCEADSTSCACRNQTTSMANEANTLDARLGITDFNEWAGKLLSSVCCQTRG</sequence>
<accession>A0A559KKN5</accession>
<dbReference type="InterPro" id="IPR025714">
    <property type="entry name" value="Methyltranfer_dom"/>
</dbReference>
<evidence type="ECO:0000256" key="2">
    <source>
        <dbReference type="ARBA" id="ARBA00022691"/>
    </source>
</evidence>
<dbReference type="Proteomes" id="UP000320707">
    <property type="component" value="Unassembled WGS sequence"/>
</dbReference>
<organism evidence="10 11">
    <name type="scientific">Fusarium oxysporum f. sp. cubense</name>
    <dbReference type="NCBI Taxonomy" id="61366"/>
    <lineage>
        <taxon>Eukaryota</taxon>
        <taxon>Fungi</taxon>
        <taxon>Dikarya</taxon>
        <taxon>Ascomycota</taxon>
        <taxon>Pezizomycotina</taxon>
        <taxon>Sordariomycetes</taxon>
        <taxon>Hypocreomycetidae</taxon>
        <taxon>Hypocreales</taxon>
        <taxon>Nectriaceae</taxon>
        <taxon>Fusarium</taxon>
        <taxon>Fusarium oxysporum species complex</taxon>
    </lineage>
</organism>
<evidence type="ECO:0000256" key="1">
    <source>
        <dbReference type="ARBA" id="ARBA00022679"/>
    </source>
</evidence>
<comment type="caution">
    <text evidence="10">The sequence shown here is derived from an EMBL/GenBank/DDBJ whole genome shotgun (WGS) entry which is preliminary data.</text>
</comment>
<evidence type="ECO:0000256" key="5">
    <source>
        <dbReference type="ARBA" id="ARBA00034545"/>
    </source>
</evidence>
<evidence type="ECO:0000256" key="3">
    <source>
        <dbReference type="ARBA" id="ARBA00034487"/>
    </source>
</evidence>
<dbReference type="PANTHER" id="PTHR43675:SF8">
    <property type="entry name" value="ARSENITE METHYLTRANSFERASE"/>
    <property type="match status" value="1"/>
</dbReference>
<gene>
    <name evidence="10" type="primary">arsM-0</name>
    <name evidence="10" type="ORF">Focb16_v003170</name>
</gene>
<evidence type="ECO:0000313" key="10">
    <source>
        <dbReference type="EMBL" id="TVY59932.1"/>
    </source>
</evidence>
<comment type="catalytic activity">
    <reaction evidence="7">
        <text>arsenic triglutathione + 2 [thioredoxin]-dithiol + 2 S-adenosyl-L-methionine + H2O = dimethylarsinous acid + 2 [thioredoxin]-disulfide + 3 glutathione + 2 S-adenosyl-L-homocysteine + 2 H(+)</text>
        <dbReference type="Rhea" id="RHEA:69464"/>
        <dbReference type="Rhea" id="RHEA-COMP:10698"/>
        <dbReference type="Rhea" id="RHEA-COMP:10700"/>
        <dbReference type="ChEBI" id="CHEBI:15377"/>
        <dbReference type="ChEBI" id="CHEBI:15378"/>
        <dbReference type="ChEBI" id="CHEBI:23808"/>
        <dbReference type="ChEBI" id="CHEBI:29950"/>
        <dbReference type="ChEBI" id="CHEBI:50058"/>
        <dbReference type="ChEBI" id="CHEBI:57856"/>
        <dbReference type="ChEBI" id="CHEBI:57925"/>
        <dbReference type="ChEBI" id="CHEBI:59789"/>
        <dbReference type="ChEBI" id="CHEBI:183640"/>
        <dbReference type="EC" id="2.1.1.137"/>
    </reaction>
</comment>
<evidence type="ECO:0000313" key="11">
    <source>
        <dbReference type="Proteomes" id="UP000320707"/>
    </source>
</evidence>
<name>A0A559KKN5_FUSOC</name>
<keyword evidence="2" id="KW-0949">S-adenosyl-L-methionine</keyword>
<dbReference type="EMBL" id="SRMI01000012">
    <property type="protein sequence ID" value="TVY59932.1"/>
    <property type="molecule type" value="Genomic_DNA"/>
</dbReference>
<evidence type="ECO:0000256" key="4">
    <source>
        <dbReference type="ARBA" id="ARBA00034521"/>
    </source>
</evidence>
<evidence type="ECO:0000256" key="8">
    <source>
        <dbReference type="ARBA" id="ARBA00048428"/>
    </source>
</evidence>
<comment type="similarity">
    <text evidence="3">Belongs to the methyltransferase superfamily. Arsenite methyltransferase family.</text>
</comment>
<dbReference type="InterPro" id="IPR026669">
    <property type="entry name" value="Arsenite_MeTrfase-like"/>
</dbReference>
<comment type="catalytic activity">
    <reaction evidence="8">
        <text>arsenic triglutathione + 3 [thioredoxin]-dithiol + 3 S-adenosyl-L-methionine = trimethylarsine + 3 [thioredoxin]-disulfide + 3 glutathione + 3 S-adenosyl-L-homocysteine + 3 H(+)</text>
        <dbReference type="Rhea" id="RHEA:69432"/>
        <dbReference type="Rhea" id="RHEA-COMP:10698"/>
        <dbReference type="Rhea" id="RHEA-COMP:10700"/>
        <dbReference type="ChEBI" id="CHEBI:15378"/>
        <dbReference type="ChEBI" id="CHEBI:27130"/>
        <dbReference type="ChEBI" id="CHEBI:29950"/>
        <dbReference type="ChEBI" id="CHEBI:50058"/>
        <dbReference type="ChEBI" id="CHEBI:57856"/>
        <dbReference type="ChEBI" id="CHEBI:57925"/>
        <dbReference type="ChEBI" id="CHEBI:59789"/>
        <dbReference type="ChEBI" id="CHEBI:183640"/>
        <dbReference type="EC" id="2.1.1.137"/>
    </reaction>
</comment>
<feature type="domain" description="Methyltransferase" evidence="9">
    <location>
        <begin position="21"/>
        <end position="163"/>
    </location>
</feature>